<organism evidence="2 3">
    <name type="scientific">Dyella ginsengisoli</name>
    <dbReference type="NCBI Taxonomy" id="363848"/>
    <lineage>
        <taxon>Bacteria</taxon>
        <taxon>Pseudomonadati</taxon>
        <taxon>Pseudomonadota</taxon>
        <taxon>Gammaproteobacteria</taxon>
        <taxon>Lysobacterales</taxon>
        <taxon>Rhodanobacteraceae</taxon>
        <taxon>Dyella</taxon>
    </lineage>
</organism>
<gene>
    <name evidence="2" type="ORF">ISP17_09090</name>
</gene>
<keyword evidence="1" id="KW-0472">Membrane</keyword>
<keyword evidence="3" id="KW-1185">Reference proteome</keyword>
<evidence type="ECO:0008006" key="4">
    <source>
        <dbReference type="Google" id="ProtNLM"/>
    </source>
</evidence>
<evidence type="ECO:0000313" key="2">
    <source>
        <dbReference type="EMBL" id="MFK2904120.1"/>
    </source>
</evidence>
<accession>A0ABW8JV42</accession>
<name>A0ABW8JV42_9GAMM</name>
<dbReference type="RefSeq" id="WP_404632299.1">
    <property type="nucleotide sequence ID" value="NZ_JADIKM010000002.1"/>
</dbReference>
<dbReference type="Proteomes" id="UP001620460">
    <property type="component" value="Unassembled WGS sequence"/>
</dbReference>
<dbReference type="EMBL" id="JADIKM010000002">
    <property type="protein sequence ID" value="MFK2904120.1"/>
    <property type="molecule type" value="Genomic_DNA"/>
</dbReference>
<evidence type="ECO:0000256" key="1">
    <source>
        <dbReference type="SAM" id="Phobius"/>
    </source>
</evidence>
<proteinExistence type="predicted"/>
<keyword evidence="1" id="KW-1133">Transmembrane helix</keyword>
<feature type="transmembrane region" description="Helical" evidence="1">
    <location>
        <begin position="51"/>
        <end position="72"/>
    </location>
</feature>
<comment type="caution">
    <text evidence="2">The sequence shown here is derived from an EMBL/GenBank/DDBJ whole genome shotgun (WGS) entry which is preliminary data.</text>
</comment>
<keyword evidence="1" id="KW-0812">Transmembrane</keyword>
<protein>
    <recommendedName>
        <fullName evidence="4">Anti-sigma factor</fullName>
    </recommendedName>
</protein>
<sequence>MNDFEWRRQLRDLRQPHAPRRDLWADIERSLENTVPASGPHARMAASSRTAWLFAVGLAAVTVLAVGLTRLAPATAPASADLATVPAWKPDDPRLAGAAIELTAAQYELRQALQQSPNSAALQRLLDRTEQQESRLRQLGHDAG</sequence>
<reference evidence="2 3" key="1">
    <citation type="submission" date="2020-10" db="EMBL/GenBank/DDBJ databases">
        <title>Phylogeny of dyella-like bacteria.</title>
        <authorList>
            <person name="Fu J."/>
        </authorList>
    </citation>
    <scope>NUCLEOTIDE SEQUENCE [LARGE SCALE GENOMIC DNA]</scope>
    <source>
        <strain evidence="2 3">Gsoil3046</strain>
    </source>
</reference>
<evidence type="ECO:0000313" key="3">
    <source>
        <dbReference type="Proteomes" id="UP001620460"/>
    </source>
</evidence>